<keyword evidence="4" id="KW-1185">Reference proteome</keyword>
<evidence type="ECO:0000256" key="1">
    <source>
        <dbReference type="SAM" id="Coils"/>
    </source>
</evidence>
<comment type="caution">
    <text evidence="3">The sequence shown here is derived from an EMBL/GenBank/DDBJ whole genome shotgun (WGS) entry which is preliminary data.</text>
</comment>
<dbReference type="Proteomes" id="UP000019335">
    <property type="component" value="Chromosome 4"/>
</dbReference>
<gene>
    <name evidence="3" type="ORF">Naga_100142g5</name>
</gene>
<evidence type="ECO:0000256" key="2">
    <source>
        <dbReference type="SAM" id="MobiDB-lite"/>
    </source>
</evidence>
<evidence type="ECO:0000313" key="3">
    <source>
        <dbReference type="EMBL" id="EWM28932.1"/>
    </source>
</evidence>
<feature type="region of interest" description="Disordered" evidence="2">
    <location>
        <begin position="252"/>
        <end position="281"/>
    </location>
</feature>
<dbReference type="OrthoDB" id="10350767at2759"/>
<feature type="region of interest" description="Disordered" evidence="2">
    <location>
        <begin position="72"/>
        <end position="107"/>
    </location>
</feature>
<feature type="compositionally biased region" description="Polar residues" evidence="2">
    <location>
        <begin position="72"/>
        <end position="92"/>
    </location>
</feature>
<proteinExistence type="predicted"/>
<evidence type="ECO:0000313" key="4">
    <source>
        <dbReference type="Proteomes" id="UP000019335"/>
    </source>
</evidence>
<feature type="region of interest" description="Disordered" evidence="2">
    <location>
        <begin position="1"/>
        <end position="38"/>
    </location>
</feature>
<sequence length="465" mass="50716">MMADNDQDRRSMVAGFDFPVAGDKRKGPSRRTTPKSCYENKEQAILCASQGMCEQGNHPAMPLKLGCLVQPQRHQQPGSPISAHAVNSTRNNGIHRPYHPTHRRGGGGLVLPEYYEGGRRMEVEGVGSCPGSPALPSSSLGDLASEAPVSTVAAVGSLPSCQSRYQRPQPRIGQGRYQPQASALARTASGEWRSTYPERGDAEPLISPLTSPTASEGSSDSVDDGGDIVGRESVAWELRGKGPRLPDMQRVLSVDSQKVLSDQERRRSRQQRKRTRVGGWKPLGELATEDMDMDGAHVQPQGKEGPHLSSHLFGQALTTKEIITRRQEHQHAEELKRQKRLREHEHEQLAIRTASLFLSAKPATSSISCCIPDMDRKEQERPQLQEQIQCARSSRSGVETWQGNEERVGEGISQGTLPSSHSGIEAFNLSNTKDKIFPAAGGKELHGGELMFRASAHKGLGAIGN</sequence>
<organism evidence="3 4">
    <name type="scientific">Nannochloropsis gaditana</name>
    <dbReference type="NCBI Taxonomy" id="72520"/>
    <lineage>
        <taxon>Eukaryota</taxon>
        <taxon>Sar</taxon>
        <taxon>Stramenopiles</taxon>
        <taxon>Ochrophyta</taxon>
        <taxon>Eustigmatophyceae</taxon>
        <taxon>Eustigmatales</taxon>
        <taxon>Monodopsidaceae</taxon>
        <taxon>Nannochloropsis</taxon>
    </lineage>
</organism>
<feature type="coiled-coil region" evidence="1">
    <location>
        <begin position="332"/>
        <end position="394"/>
    </location>
</feature>
<feature type="compositionally biased region" description="Basic residues" evidence="2">
    <location>
        <begin position="96"/>
        <end position="105"/>
    </location>
</feature>
<name>W7TRY6_9STRA</name>
<dbReference type="AlphaFoldDB" id="W7TRY6"/>
<accession>W7TRY6</accession>
<feature type="compositionally biased region" description="Basic and acidic residues" evidence="2">
    <location>
        <begin position="1"/>
        <end position="11"/>
    </location>
</feature>
<dbReference type="EMBL" id="AZIL01000231">
    <property type="protein sequence ID" value="EWM28932.1"/>
    <property type="molecule type" value="Genomic_DNA"/>
</dbReference>
<protein>
    <submittedName>
        <fullName evidence="3">Uncharacterized protein</fullName>
    </submittedName>
</protein>
<feature type="region of interest" description="Disordered" evidence="2">
    <location>
        <begin position="161"/>
        <end position="227"/>
    </location>
</feature>
<keyword evidence="1" id="KW-0175">Coiled coil</keyword>
<feature type="compositionally biased region" description="Basic residues" evidence="2">
    <location>
        <begin position="266"/>
        <end position="276"/>
    </location>
</feature>
<reference evidence="3 4" key="1">
    <citation type="journal article" date="2014" name="Mol. Plant">
        <title>Chromosome Scale Genome Assembly and Transcriptome Profiling of Nannochloropsis gaditana in Nitrogen Depletion.</title>
        <authorList>
            <person name="Corteggiani Carpinelli E."/>
            <person name="Telatin A."/>
            <person name="Vitulo N."/>
            <person name="Forcato C."/>
            <person name="D'Angelo M."/>
            <person name="Schiavon R."/>
            <person name="Vezzi A."/>
            <person name="Giacometti G.M."/>
            <person name="Morosinotto T."/>
            <person name="Valle G."/>
        </authorList>
    </citation>
    <scope>NUCLEOTIDE SEQUENCE [LARGE SCALE GENOMIC DNA]</scope>
    <source>
        <strain evidence="3 4">B-31</strain>
    </source>
</reference>